<feature type="domain" description="N-acetyltransferase" evidence="1">
    <location>
        <begin position="147"/>
        <end position="290"/>
    </location>
</feature>
<evidence type="ECO:0000259" key="1">
    <source>
        <dbReference type="PROSITE" id="PS51186"/>
    </source>
</evidence>
<accession>A0ABR8YZ57</accession>
<dbReference type="Pfam" id="PF00583">
    <property type="entry name" value="Acetyltransf_1"/>
    <property type="match status" value="1"/>
</dbReference>
<dbReference type="Gene3D" id="3.40.630.30">
    <property type="match status" value="1"/>
</dbReference>
<dbReference type="PROSITE" id="PS51186">
    <property type="entry name" value="GNAT"/>
    <property type="match status" value="1"/>
</dbReference>
<dbReference type="Proteomes" id="UP000661894">
    <property type="component" value="Unassembled WGS sequence"/>
</dbReference>
<gene>
    <name evidence="2" type="ORF">H9624_02890</name>
</gene>
<evidence type="ECO:0000313" key="3">
    <source>
        <dbReference type="Proteomes" id="UP000661894"/>
    </source>
</evidence>
<organism evidence="2 3">
    <name type="scientific">Oceanitalea stevensii</name>
    <dbReference type="NCBI Taxonomy" id="2763072"/>
    <lineage>
        <taxon>Bacteria</taxon>
        <taxon>Bacillati</taxon>
        <taxon>Actinomycetota</taxon>
        <taxon>Actinomycetes</taxon>
        <taxon>Micrococcales</taxon>
        <taxon>Bogoriellaceae</taxon>
        <taxon>Georgenia</taxon>
    </lineage>
</organism>
<protein>
    <submittedName>
        <fullName evidence="2">GNAT family N-acetyltransferase</fullName>
    </submittedName>
</protein>
<comment type="caution">
    <text evidence="2">The sequence shown here is derived from an EMBL/GenBank/DDBJ whole genome shotgun (WGS) entry which is preliminary data.</text>
</comment>
<reference evidence="2 3" key="1">
    <citation type="submission" date="2020-08" db="EMBL/GenBank/DDBJ databases">
        <title>A Genomic Blueprint of the Chicken Gut Microbiome.</title>
        <authorList>
            <person name="Gilroy R."/>
            <person name="Ravi A."/>
            <person name="Getino M."/>
            <person name="Pursley I."/>
            <person name="Horton D.L."/>
            <person name="Alikhan N.-F."/>
            <person name="Baker D."/>
            <person name="Gharbi K."/>
            <person name="Hall N."/>
            <person name="Watson M."/>
            <person name="Adriaenssens E.M."/>
            <person name="Foster-Nyarko E."/>
            <person name="Jarju S."/>
            <person name="Secka A."/>
            <person name="Antonio M."/>
            <person name="Oren A."/>
            <person name="Chaudhuri R."/>
            <person name="La Ragione R.M."/>
            <person name="Hildebrand F."/>
            <person name="Pallen M.J."/>
        </authorList>
    </citation>
    <scope>NUCLEOTIDE SEQUENCE [LARGE SCALE GENOMIC DNA]</scope>
    <source>
        <strain evidence="2 3">Sa1BUA1</strain>
    </source>
</reference>
<name>A0ABR8YZ57_9MICO</name>
<proteinExistence type="predicted"/>
<evidence type="ECO:0000313" key="2">
    <source>
        <dbReference type="EMBL" id="MBD8061269.1"/>
    </source>
</evidence>
<sequence>MRSEMTQGADPAAAEELAGRLWSWSSRWHPGELAWLWRATGPGAAGWRTATWRAGGRTVAWARSTAPGRLDLQADTGHDGLVSAVLDWFEDGAAGHDLAVTVLDRESSLLEVLLSRGYSPDDDAPSFLHLRRRLAAASPPAPLPPGYVLRAVAGVQDGDARAGLHRAAFATPEPTAATYQAVMAHPSYRAALDRFVVAPDGTPAAAALGWLDERSGVLALEPVGTHPRFRRRGLARACVLAVLGAAVELGATHARVCARDGAADPAPRATYEAVGFRPYARNVRLVRPAR</sequence>
<dbReference type="SUPFAM" id="SSF55729">
    <property type="entry name" value="Acyl-CoA N-acyltransferases (Nat)"/>
    <property type="match status" value="1"/>
</dbReference>
<dbReference type="InterPro" id="IPR000182">
    <property type="entry name" value="GNAT_dom"/>
</dbReference>
<dbReference type="CDD" id="cd04301">
    <property type="entry name" value="NAT_SF"/>
    <property type="match status" value="1"/>
</dbReference>
<keyword evidence="3" id="KW-1185">Reference proteome</keyword>
<dbReference type="EMBL" id="JACSPO010000001">
    <property type="protein sequence ID" value="MBD8061269.1"/>
    <property type="molecule type" value="Genomic_DNA"/>
</dbReference>
<dbReference type="InterPro" id="IPR016181">
    <property type="entry name" value="Acyl_CoA_acyltransferase"/>
</dbReference>